<feature type="repeat" description="WD" evidence="3">
    <location>
        <begin position="392"/>
        <end position="433"/>
    </location>
</feature>
<dbReference type="Proteomes" id="UP000789595">
    <property type="component" value="Unassembled WGS sequence"/>
</dbReference>
<name>A0A7S3ZQS9_9STRA</name>
<dbReference type="OrthoDB" id="10264376at2759"/>
<dbReference type="SMART" id="SM00320">
    <property type="entry name" value="WD40"/>
    <property type="match status" value="9"/>
</dbReference>
<keyword evidence="6" id="KW-1185">Reference proteome</keyword>
<keyword evidence="2" id="KW-0677">Repeat</keyword>
<feature type="repeat" description="WD" evidence="3">
    <location>
        <begin position="510"/>
        <end position="533"/>
    </location>
</feature>
<evidence type="ECO:0000313" key="4">
    <source>
        <dbReference type="EMBL" id="CAE0690504.1"/>
    </source>
</evidence>
<dbReference type="InterPro" id="IPR015943">
    <property type="entry name" value="WD40/YVTN_repeat-like_dom_sf"/>
</dbReference>
<evidence type="ECO:0000313" key="5">
    <source>
        <dbReference type="EMBL" id="CAH0376394.1"/>
    </source>
</evidence>
<accession>A0A7S3ZQS9</accession>
<gene>
    <name evidence="4" type="ORF">PCAL00307_LOCUS5940</name>
    <name evidence="5" type="ORF">PECAL_5P09730</name>
</gene>
<proteinExistence type="predicted"/>
<dbReference type="PANTHER" id="PTHR13720">
    <property type="entry name" value="WD-40 REPEAT PROTEIN"/>
    <property type="match status" value="1"/>
</dbReference>
<dbReference type="SUPFAM" id="SSF50998">
    <property type="entry name" value="Quinoprotein alcohol dehydrogenase-like"/>
    <property type="match status" value="1"/>
</dbReference>
<dbReference type="EMBL" id="HBIW01007074">
    <property type="protein sequence ID" value="CAE0690504.1"/>
    <property type="molecule type" value="Transcribed_RNA"/>
</dbReference>
<evidence type="ECO:0000256" key="1">
    <source>
        <dbReference type="ARBA" id="ARBA00022574"/>
    </source>
</evidence>
<dbReference type="Gene3D" id="2.130.10.10">
    <property type="entry name" value="YVTN repeat-like/Quinoprotein amine dehydrogenase"/>
    <property type="match status" value="3"/>
</dbReference>
<dbReference type="InterPro" id="IPR036322">
    <property type="entry name" value="WD40_repeat_dom_sf"/>
</dbReference>
<dbReference type="PROSITE" id="PS50082">
    <property type="entry name" value="WD_REPEATS_2"/>
    <property type="match status" value="4"/>
</dbReference>
<protein>
    <recommendedName>
        <fullName evidence="7">Anaphase-promoting complex subunit 4 WD40 domain-containing protein</fullName>
    </recommendedName>
</protein>
<evidence type="ECO:0000313" key="6">
    <source>
        <dbReference type="Proteomes" id="UP000789595"/>
    </source>
</evidence>
<dbReference type="Pfam" id="PF00400">
    <property type="entry name" value="WD40"/>
    <property type="match status" value="5"/>
</dbReference>
<feature type="repeat" description="WD" evidence="3">
    <location>
        <begin position="666"/>
        <end position="698"/>
    </location>
</feature>
<sequence>MHEARLEEAAGGSDDVYEKCIKVNNRGAGEVGEGPLDLEHVIGYTGNSPRTFLALPGGGSNFFKAMGSIAVIGDLTDPHKQKLLRAHDEPISALATSRDGSLLASGQLGSTRVPGYAALVVIWDTLTQTVAFRLRGLTQRVVILEFSDDMRFLAAAGEDCVLYIWDTASGEVVFGKRYIKQLSLFQWVGARDCGRRRVYRLATAMRGIAEVYHGELSFDATRQQWQLATVPVVMPAAGMARNYRCSTLATYAAEAPEEEPAKYLLAGTMEGDLLVLRLAGSRGEARLDTTRPGGAYRASVPVCSGGMLAMVLAPVTHGVDRPAVFAGGGDGIVRKITGYDMRWKLHSQAQLDGPIIALSCVDGGAELLAGTSNGQTYRLLADNLALPGVLLTVSHVEKPTALAFGVRPDVFATAAADGEVIIWDLSDYSAIATTKRLTESAPNSVQRDAKFGGGARCLCWVADVAVIVGYGDCHVRCFNSGSGDLEWTIPTAHRKPVSAITCWVETKLAYLVTGSLDGSVRVWNLSTREMMMQFAEHLKGVTGLLIDAINPHLFHSAGSDCAAFTHDISKEKRTVGHMMREGAFTGLTQRIDSEQELVTCDASGRVLFWDCDAPEPVLSININGQSVTCVAVSPSGKYFALCRDEMVTVFELNVLATAPPKCIADGWAHSAVVSSVQWSPDERQLVSIGIDSCICVWNFFGSLSSPSDTKA</sequence>
<dbReference type="InterPro" id="IPR019775">
    <property type="entry name" value="WD40_repeat_CS"/>
</dbReference>
<dbReference type="PROSITE" id="PS50294">
    <property type="entry name" value="WD_REPEATS_REGION"/>
    <property type="match status" value="2"/>
</dbReference>
<dbReference type="InterPro" id="IPR050630">
    <property type="entry name" value="WD_repeat_EMAP"/>
</dbReference>
<dbReference type="SUPFAM" id="SSF50978">
    <property type="entry name" value="WD40 repeat-like"/>
    <property type="match status" value="1"/>
</dbReference>
<keyword evidence="1 3" id="KW-0853">WD repeat</keyword>
<reference evidence="4" key="1">
    <citation type="submission" date="2021-01" db="EMBL/GenBank/DDBJ databases">
        <authorList>
            <person name="Corre E."/>
            <person name="Pelletier E."/>
            <person name="Niang G."/>
            <person name="Scheremetjew M."/>
            <person name="Finn R."/>
            <person name="Kale V."/>
            <person name="Holt S."/>
            <person name="Cochrane G."/>
            <person name="Meng A."/>
            <person name="Brown T."/>
            <person name="Cohen L."/>
        </authorList>
    </citation>
    <scope>NUCLEOTIDE SEQUENCE</scope>
    <source>
        <strain evidence="4">CCMP1756</strain>
    </source>
</reference>
<evidence type="ECO:0000256" key="3">
    <source>
        <dbReference type="PROSITE-ProRule" id="PRU00221"/>
    </source>
</evidence>
<dbReference type="EMBL" id="CAKKNE010000005">
    <property type="protein sequence ID" value="CAH0376394.1"/>
    <property type="molecule type" value="Genomic_DNA"/>
</dbReference>
<evidence type="ECO:0000256" key="2">
    <source>
        <dbReference type="ARBA" id="ARBA00022737"/>
    </source>
</evidence>
<reference evidence="5" key="2">
    <citation type="submission" date="2021-11" db="EMBL/GenBank/DDBJ databases">
        <authorList>
            <consortium name="Genoscope - CEA"/>
            <person name="William W."/>
        </authorList>
    </citation>
    <scope>NUCLEOTIDE SEQUENCE</scope>
</reference>
<evidence type="ECO:0008006" key="7">
    <source>
        <dbReference type="Google" id="ProtNLM"/>
    </source>
</evidence>
<feature type="repeat" description="WD" evidence="3">
    <location>
        <begin position="134"/>
        <end position="175"/>
    </location>
</feature>
<dbReference type="PROSITE" id="PS00678">
    <property type="entry name" value="WD_REPEATS_1"/>
    <property type="match status" value="2"/>
</dbReference>
<dbReference type="PANTHER" id="PTHR13720:SF53">
    <property type="entry name" value="ANAPHASE-PROMOTING COMPLEX SUBUNIT 4 WD40 DOMAIN-CONTAINING PROTEIN"/>
    <property type="match status" value="1"/>
</dbReference>
<dbReference type="InterPro" id="IPR011047">
    <property type="entry name" value="Quinoprotein_ADH-like_sf"/>
</dbReference>
<dbReference type="InterPro" id="IPR001680">
    <property type="entry name" value="WD40_rpt"/>
</dbReference>
<dbReference type="GO" id="GO:0005929">
    <property type="term" value="C:cilium"/>
    <property type="evidence" value="ECO:0007669"/>
    <property type="project" value="UniProtKB-ARBA"/>
</dbReference>
<dbReference type="AlphaFoldDB" id="A0A7S3ZQS9"/>
<organism evidence="4">
    <name type="scientific">Pelagomonas calceolata</name>
    <dbReference type="NCBI Taxonomy" id="35677"/>
    <lineage>
        <taxon>Eukaryota</taxon>
        <taxon>Sar</taxon>
        <taxon>Stramenopiles</taxon>
        <taxon>Ochrophyta</taxon>
        <taxon>Pelagophyceae</taxon>
        <taxon>Pelagomonadales</taxon>
        <taxon>Pelagomonadaceae</taxon>
        <taxon>Pelagomonas</taxon>
    </lineage>
</organism>